<feature type="region of interest" description="Disordered" evidence="1">
    <location>
        <begin position="59"/>
        <end position="85"/>
    </location>
</feature>
<reference evidence="4" key="3">
    <citation type="submission" date="2010-09" db="EMBL/GenBank/DDBJ databases">
        <title>Annotation of Gaeumannomyces graminis var. tritici R3-111a-1.</title>
        <authorList>
            <consortium name="The Broad Institute Genome Sequencing Platform"/>
            <person name="Ma L.-J."/>
            <person name="Dead R."/>
            <person name="Young S.K."/>
            <person name="Zeng Q."/>
            <person name="Gargeya S."/>
            <person name="Fitzgerald M."/>
            <person name="Haas B."/>
            <person name="Abouelleil A."/>
            <person name="Alvarado L."/>
            <person name="Arachchi H.M."/>
            <person name="Berlin A."/>
            <person name="Brown A."/>
            <person name="Chapman S.B."/>
            <person name="Chen Z."/>
            <person name="Dunbar C."/>
            <person name="Freedman E."/>
            <person name="Gearin G."/>
            <person name="Gellesch M."/>
            <person name="Goldberg J."/>
            <person name="Griggs A."/>
            <person name="Gujja S."/>
            <person name="Heiman D."/>
            <person name="Howarth C."/>
            <person name="Larson L."/>
            <person name="Lui A."/>
            <person name="MacDonald P.J.P."/>
            <person name="Mehta T."/>
            <person name="Montmayeur A."/>
            <person name="Murphy C."/>
            <person name="Neiman D."/>
            <person name="Pearson M."/>
            <person name="Priest M."/>
            <person name="Roberts A."/>
            <person name="Saif S."/>
            <person name="Shea T."/>
            <person name="Shenoy N."/>
            <person name="Sisk P."/>
            <person name="Stolte C."/>
            <person name="Sykes S."/>
            <person name="Yandava C."/>
            <person name="Wortman J."/>
            <person name="Nusbaum C."/>
            <person name="Birren B."/>
        </authorList>
    </citation>
    <scope>NUCLEOTIDE SEQUENCE</scope>
    <source>
        <strain evidence="4">R3-111a-1</strain>
    </source>
</reference>
<feature type="compositionally biased region" description="Gly residues" evidence="1">
    <location>
        <begin position="74"/>
        <end position="85"/>
    </location>
</feature>
<dbReference type="Proteomes" id="UP000006039">
    <property type="component" value="Unassembled WGS sequence"/>
</dbReference>
<evidence type="ECO:0000259" key="2">
    <source>
        <dbReference type="Pfam" id="PF08585"/>
    </source>
</evidence>
<reference evidence="6" key="1">
    <citation type="submission" date="2010-07" db="EMBL/GenBank/DDBJ databases">
        <title>The genome sequence of Gaeumannomyces graminis var. tritici strain R3-111a-1.</title>
        <authorList>
            <consortium name="The Broad Institute Genome Sequencing Platform"/>
            <person name="Ma L.-J."/>
            <person name="Dead R."/>
            <person name="Young S."/>
            <person name="Zeng Q."/>
            <person name="Koehrsen M."/>
            <person name="Alvarado L."/>
            <person name="Berlin A."/>
            <person name="Chapman S.B."/>
            <person name="Chen Z."/>
            <person name="Freedman E."/>
            <person name="Gellesch M."/>
            <person name="Goldberg J."/>
            <person name="Griggs A."/>
            <person name="Gujja S."/>
            <person name="Heilman E.R."/>
            <person name="Heiman D."/>
            <person name="Hepburn T."/>
            <person name="Howarth C."/>
            <person name="Jen D."/>
            <person name="Larson L."/>
            <person name="Mehta T."/>
            <person name="Neiman D."/>
            <person name="Pearson M."/>
            <person name="Roberts A."/>
            <person name="Saif S."/>
            <person name="Shea T."/>
            <person name="Shenoy N."/>
            <person name="Sisk P."/>
            <person name="Stolte C."/>
            <person name="Sykes S."/>
            <person name="Walk T."/>
            <person name="White J."/>
            <person name="Yandava C."/>
            <person name="Haas B."/>
            <person name="Nusbaum C."/>
            <person name="Birren B."/>
        </authorList>
    </citation>
    <scope>NUCLEOTIDE SEQUENCE [LARGE SCALE GENOMIC DNA]</scope>
    <source>
        <strain evidence="6">R3-111a-1</strain>
    </source>
</reference>
<dbReference type="VEuPathDB" id="FungiDB:GGTG_05458"/>
<sequence>MDDPAAQIRASLVAQSLPPPSHAWLQNLLSSRPRPLPPLPSLTATAKARLLAADLTAPGLLDPAGTAPFPPVTAGGGGGGGGGGGSAVVAEEVRLPRDVACQVLDVENLSRSRWDQVEELEAVARGELTRGRQVVRVRDADADDDEDEDEDGGHAAATPAAAPARPGGAAPQQQQQQPSDRNATHRLVLQDCRGQKLFGLELRRVERIGVGRTNIGEKLLLRAGTVVARGTVLLEPDRCVVLGGKVEAWQKAWVDGRLARLKEAAGNPDRDSR</sequence>
<dbReference type="InterPro" id="IPR049363">
    <property type="entry name" value="RMI1_N"/>
</dbReference>
<keyword evidence="6" id="KW-1185">Reference proteome</keyword>
<evidence type="ECO:0000256" key="1">
    <source>
        <dbReference type="SAM" id="MobiDB-lite"/>
    </source>
</evidence>
<proteinExistence type="predicted"/>
<dbReference type="EMBL" id="GL385397">
    <property type="protein sequence ID" value="EJT75525.1"/>
    <property type="molecule type" value="Genomic_DNA"/>
</dbReference>
<dbReference type="STRING" id="644352.J3NVZ5"/>
<reference evidence="5" key="4">
    <citation type="journal article" date="2015" name="G3 (Bethesda)">
        <title>Genome sequences of three phytopathogenic species of the Magnaporthaceae family of fungi.</title>
        <authorList>
            <person name="Okagaki L.H."/>
            <person name="Nunes C.C."/>
            <person name="Sailsbery J."/>
            <person name="Clay B."/>
            <person name="Brown D."/>
            <person name="John T."/>
            <person name="Oh Y."/>
            <person name="Young N."/>
            <person name="Fitzgerald M."/>
            <person name="Haas B.J."/>
            <person name="Zeng Q."/>
            <person name="Young S."/>
            <person name="Adiconis X."/>
            <person name="Fan L."/>
            <person name="Levin J.Z."/>
            <person name="Mitchell T.K."/>
            <person name="Okubara P.A."/>
            <person name="Farman M.L."/>
            <person name="Kohn L.M."/>
            <person name="Birren B."/>
            <person name="Ma L.-J."/>
            <person name="Dean R.A."/>
        </authorList>
    </citation>
    <scope>NUCLEOTIDE SEQUENCE</scope>
    <source>
        <strain evidence="5">R3-111a-1</strain>
    </source>
</reference>
<dbReference type="RefSeq" id="XP_009221525.1">
    <property type="nucleotide sequence ID" value="XM_009223261.1"/>
</dbReference>
<reference evidence="5" key="5">
    <citation type="submission" date="2018-04" db="UniProtKB">
        <authorList>
            <consortium name="EnsemblFungi"/>
        </authorList>
    </citation>
    <scope>IDENTIFICATION</scope>
    <source>
        <strain evidence="5">R3-111a-1</strain>
    </source>
</reference>
<dbReference type="GeneID" id="20345916"/>
<evidence type="ECO:0000313" key="6">
    <source>
        <dbReference type="Proteomes" id="UP000006039"/>
    </source>
</evidence>
<dbReference type="AlphaFoldDB" id="J3NVZ5"/>
<reference evidence="4" key="2">
    <citation type="submission" date="2010-07" db="EMBL/GenBank/DDBJ databases">
        <authorList>
            <consortium name="The Broad Institute Genome Sequencing Platform"/>
            <consortium name="Broad Institute Genome Sequencing Center for Infectious Disease"/>
            <person name="Ma L.-J."/>
            <person name="Dead R."/>
            <person name="Young S."/>
            <person name="Zeng Q."/>
            <person name="Koehrsen M."/>
            <person name="Alvarado L."/>
            <person name="Berlin A."/>
            <person name="Chapman S.B."/>
            <person name="Chen Z."/>
            <person name="Freedman E."/>
            <person name="Gellesch M."/>
            <person name="Goldberg J."/>
            <person name="Griggs A."/>
            <person name="Gujja S."/>
            <person name="Heilman E.R."/>
            <person name="Heiman D."/>
            <person name="Hepburn T."/>
            <person name="Howarth C."/>
            <person name="Jen D."/>
            <person name="Larson L."/>
            <person name="Mehta T."/>
            <person name="Neiman D."/>
            <person name="Pearson M."/>
            <person name="Roberts A."/>
            <person name="Saif S."/>
            <person name="Shea T."/>
            <person name="Shenoy N."/>
            <person name="Sisk P."/>
            <person name="Stolte C."/>
            <person name="Sykes S."/>
            <person name="Walk T."/>
            <person name="White J."/>
            <person name="Yandava C."/>
            <person name="Haas B."/>
            <person name="Nusbaum C."/>
            <person name="Birren B."/>
        </authorList>
    </citation>
    <scope>NUCLEOTIDE SEQUENCE</scope>
    <source>
        <strain evidence="4">R3-111a-1</strain>
    </source>
</reference>
<feature type="compositionally biased region" description="Acidic residues" evidence="1">
    <location>
        <begin position="141"/>
        <end position="151"/>
    </location>
</feature>
<feature type="compositionally biased region" description="Low complexity" evidence="1">
    <location>
        <begin position="154"/>
        <end position="178"/>
    </location>
</feature>
<evidence type="ECO:0000259" key="3">
    <source>
        <dbReference type="Pfam" id="PF21000"/>
    </source>
</evidence>
<feature type="domain" description="RMI1 N-terminal" evidence="3">
    <location>
        <begin position="14"/>
        <end position="57"/>
    </location>
</feature>
<dbReference type="OrthoDB" id="341511at2759"/>
<dbReference type="InterPro" id="IPR042470">
    <property type="entry name" value="RMI1_N_C_sf"/>
</dbReference>
<protein>
    <submittedName>
        <fullName evidence="4 5">Uncharacterized protein</fullName>
    </submittedName>
</protein>
<name>J3NVZ5_GAET3</name>
<accession>J3NVZ5</accession>
<dbReference type="InterPro" id="IPR013894">
    <property type="entry name" value="RMI1_OB"/>
</dbReference>
<dbReference type="EnsemblFungi" id="EJT75525">
    <property type="protein sequence ID" value="EJT75525"/>
    <property type="gene ID" value="GGTG_05458"/>
</dbReference>
<dbReference type="eggNOG" id="KOG3683">
    <property type="taxonomic scope" value="Eukaryota"/>
</dbReference>
<organism evidence="4">
    <name type="scientific">Gaeumannomyces tritici (strain R3-111a-1)</name>
    <name type="common">Wheat and barley take-all root rot fungus</name>
    <name type="synonym">Gaeumannomyces graminis var. tritici</name>
    <dbReference type="NCBI Taxonomy" id="644352"/>
    <lineage>
        <taxon>Eukaryota</taxon>
        <taxon>Fungi</taxon>
        <taxon>Dikarya</taxon>
        <taxon>Ascomycota</taxon>
        <taxon>Pezizomycotina</taxon>
        <taxon>Sordariomycetes</taxon>
        <taxon>Sordariomycetidae</taxon>
        <taxon>Magnaporthales</taxon>
        <taxon>Magnaporthaceae</taxon>
        <taxon>Gaeumannomyces</taxon>
    </lineage>
</organism>
<evidence type="ECO:0000313" key="4">
    <source>
        <dbReference type="EMBL" id="EJT75525.1"/>
    </source>
</evidence>
<feature type="domain" description="RecQ mediated genome instability protein 1 OB-fold" evidence="2">
    <location>
        <begin position="94"/>
        <end position="257"/>
    </location>
</feature>
<dbReference type="Pfam" id="PF21000">
    <property type="entry name" value="RMI1_N_N"/>
    <property type="match status" value="1"/>
</dbReference>
<feature type="region of interest" description="Disordered" evidence="1">
    <location>
        <begin position="136"/>
        <end position="182"/>
    </location>
</feature>
<gene>
    <name evidence="5" type="primary">20345916</name>
    <name evidence="4" type="ORF">GGTG_05458</name>
</gene>
<dbReference type="Gene3D" id="2.40.50.770">
    <property type="entry name" value="RecQ-mediated genome instability protein Rmi1, C-terminal domain"/>
    <property type="match status" value="1"/>
</dbReference>
<dbReference type="HOGENOM" id="CLU_093893_0_0_1"/>
<dbReference type="Pfam" id="PF08585">
    <property type="entry name" value="RMI1_N_C"/>
    <property type="match status" value="1"/>
</dbReference>
<evidence type="ECO:0000313" key="5">
    <source>
        <dbReference type="EnsemblFungi" id="EJT75525"/>
    </source>
</evidence>